<evidence type="ECO:0000259" key="1">
    <source>
        <dbReference type="Pfam" id="PF13521"/>
    </source>
</evidence>
<gene>
    <name evidence="2" type="ORF">UFOPK2809_00750</name>
</gene>
<dbReference type="Pfam" id="PF13521">
    <property type="entry name" value="AAA_28"/>
    <property type="match status" value="1"/>
</dbReference>
<reference evidence="2" key="1">
    <citation type="submission" date="2020-05" db="EMBL/GenBank/DDBJ databases">
        <authorList>
            <person name="Chiriac C."/>
            <person name="Salcher M."/>
            <person name="Ghai R."/>
            <person name="Kavagutti S V."/>
        </authorList>
    </citation>
    <scope>NUCLEOTIDE SEQUENCE</scope>
</reference>
<name>A0A6J6TLL5_9ZZZZ</name>
<organism evidence="2">
    <name type="scientific">freshwater metagenome</name>
    <dbReference type="NCBI Taxonomy" id="449393"/>
    <lineage>
        <taxon>unclassified sequences</taxon>
        <taxon>metagenomes</taxon>
        <taxon>ecological metagenomes</taxon>
    </lineage>
</organism>
<dbReference type="SUPFAM" id="SSF52540">
    <property type="entry name" value="P-loop containing nucleoside triphosphate hydrolases"/>
    <property type="match status" value="1"/>
</dbReference>
<dbReference type="InterPro" id="IPR027417">
    <property type="entry name" value="P-loop_NTPase"/>
</dbReference>
<dbReference type="EMBL" id="CAEZZA010000086">
    <property type="protein sequence ID" value="CAB4748076.1"/>
    <property type="molecule type" value="Genomic_DNA"/>
</dbReference>
<accession>A0A6J6TLL5</accession>
<dbReference type="InterPro" id="IPR038727">
    <property type="entry name" value="NadR/Ttd14_AAA_dom"/>
</dbReference>
<dbReference type="InterPro" id="IPR052735">
    <property type="entry name" value="NAD_biosynth-regulator"/>
</dbReference>
<proteinExistence type="predicted"/>
<protein>
    <submittedName>
        <fullName evidence="2">Unannotated protein</fullName>
    </submittedName>
</protein>
<feature type="domain" description="NadR/Ttd14 AAA" evidence="1">
    <location>
        <begin position="5"/>
        <end position="165"/>
    </location>
</feature>
<dbReference type="AlphaFoldDB" id="A0A6J6TLL5"/>
<dbReference type="Gene3D" id="3.40.50.300">
    <property type="entry name" value="P-loop containing nucleotide triphosphate hydrolases"/>
    <property type="match status" value="1"/>
</dbReference>
<dbReference type="PANTHER" id="PTHR37512:SF1">
    <property type="entry name" value="NADR_TTD14 AAA DOMAIN-CONTAINING PROTEIN"/>
    <property type="match status" value="1"/>
</dbReference>
<evidence type="ECO:0000313" key="2">
    <source>
        <dbReference type="EMBL" id="CAB4748076.1"/>
    </source>
</evidence>
<dbReference type="PANTHER" id="PTHR37512">
    <property type="entry name" value="TRIFUNCTIONAL NAD BIOSYNTHESIS/REGULATOR PROTEIN NADR"/>
    <property type="match status" value="1"/>
</dbReference>
<sequence length="175" mass="18876">MMKTIGLLGGECTGKTTLAKALCDRLDAVLVPEYLREFVVSMGRVPTALEQAGIMGTQVAAEATAMTVIGPETLVVCDPAALMTAIYSMAYFNDRSLLEPATLHAKNYGCLIWCGTDIPWEPDGDQRDGPEYRAQVDALIGEVVRDTLEPAGIVVHRIDGPVSDRLLAVLQLLEQ</sequence>